<reference evidence="2" key="1">
    <citation type="submission" date="2022-10" db="EMBL/GenBank/DDBJ databases">
        <title>The WGS of Solirubrobacter ginsenosidimutans DSM 21036.</title>
        <authorList>
            <person name="Jiang Z."/>
        </authorList>
    </citation>
    <scope>NUCLEOTIDE SEQUENCE</scope>
    <source>
        <strain evidence="2">DSM 21036</strain>
    </source>
</reference>
<comment type="caution">
    <text evidence="2">The sequence shown here is derived from an EMBL/GenBank/DDBJ whole genome shotgun (WGS) entry which is preliminary data.</text>
</comment>
<feature type="non-terminal residue" evidence="2">
    <location>
        <position position="1"/>
    </location>
</feature>
<feature type="compositionally biased region" description="Gly residues" evidence="1">
    <location>
        <begin position="1"/>
        <end position="13"/>
    </location>
</feature>
<dbReference type="AlphaFoldDB" id="A0A9X3N1R1"/>
<keyword evidence="3" id="KW-1185">Reference proteome</keyword>
<dbReference type="EMBL" id="JAPDOD010000079">
    <property type="protein sequence ID" value="MDA0166894.1"/>
    <property type="molecule type" value="Genomic_DNA"/>
</dbReference>
<name>A0A9X3N1R1_9ACTN</name>
<gene>
    <name evidence="2" type="ORF">OM076_41920</name>
</gene>
<evidence type="ECO:0000256" key="1">
    <source>
        <dbReference type="SAM" id="MobiDB-lite"/>
    </source>
</evidence>
<dbReference type="Proteomes" id="UP001149140">
    <property type="component" value="Unassembled WGS sequence"/>
</dbReference>
<organism evidence="2 3">
    <name type="scientific">Solirubrobacter ginsenosidimutans</name>
    <dbReference type="NCBI Taxonomy" id="490573"/>
    <lineage>
        <taxon>Bacteria</taxon>
        <taxon>Bacillati</taxon>
        <taxon>Actinomycetota</taxon>
        <taxon>Thermoleophilia</taxon>
        <taxon>Solirubrobacterales</taxon>
        <taxon>Solirubrobacteraceae</taxon>
        <taxon>Solirubrobacter</taxon>
    </lineage>
</organism>
<sequence>LGGAGAGGAGASGAGARAAGARGGDAASGNAGAAYLAALESAGRTGAGVLARMDALAGPHTRLVVTGGWSDGPAARAVKARHLGPFEHVAEGFAGCRGAARAASRGS</sequence>
<feature type="region of interest" description="Disordered" evidence="1">
    <location>
        <begin position="1"/>
        <end position="28"/>
    </location>
</feature>
<proteinExistence type="predicted"/>
<protein>
    <submittedName>
        <fullName evidence="2">Uncharacterized protein</fullName>
    </submittedName>
</protein>
<feature type="compositionally biased region" description="Low complexity" evidence="1">
    <location>
        <begin position="14"/>
        <end position="28"/>
    </location>
</feature>
<accession>A0A9X3N1R1</accession>
<evidence type="ECO:0000313" key="3">
    <source>
        <dbReference type="Proteomes" id="UP001149140"/>
    </source>
</evidence>
<evidence type="ECO:0000313" key="2">
    <source>
        <dbReference type="EMBL" id="MDA0166894.1"/>
    </source>
</evidence>